<accession>A0A218Z2B9</accession>
<dbReference type="PROSITE" id="PS51266">
    <property type="entry name" value="ZF_CHY"/>
    <property type="match status" value="1"/>
</dbReference>
<evidence type="ECO:0000259" key="6">
    <source>
        <dbReference type="PROSITE" id="PS51266"/>
    </source>
</evidence>
<dbReference type="Proteomes" id="UP000242519">
    <property type="component" value="Unassembled WGS sequence"/>
</dbReference>
<keyword evidence="3" id="KW-0862">Zinc</keyword>
<feature type="region of interest" description="Disordered" evidence="5">
    <location>
        <begin position="38"/>
        <end position="62"/>
    </location>
</feature>
<keyword evidence="2 4" id="KW-0863">Zinc-finger</keyword>
<name>A0A218Z2B9_9HELO</name>
<dbReference type="InterPro" id="IPR037274">
    <property type="entry name" value="Znf_CHY_sf"/>
</dbReference>
<keyword evidence="1" id="KW-0479">Metal-binding</keyword>
<dbReference type="InterPro" id="IPR008913">
    <property type="entry name" value="Znf_CHY"/>
</dbReference>
<evidence type="ECO:0000256" key="2">
    <source>
        <dbReference type="ARBA" id="ARBA00022771"/>
    </source>
</evidence>
<evidence type="ECO:0000313" key="8">
    <source>
        <dbReference type="Proteomes" id="UP000242519"/>
    </source>
</evidence>
<feature type="region of interest" description="Disordered" evidence="5">
    <location>
        <begin position="400"/>
        <end position="484"/>
    </location>
</feature>
<gene>
    <name evidence="7" type="ORF">B2J93_5618</name>
</gene>
<dbReference type="EMBL" id="MZNU01000243">
    <property type="protein sequence ID" value="OWP02231.1"/>
    <property type="molecule type" value="Genomic_DNA"/>
</dbReference>
<feature type="domain" description="CHY-type" evidence="6">
    <location>
        <begin position="646"/>
        <end position="713"/>
    </location>
</feature>
<feature type="compositionally biased region" description="Acidic residues" evidence="5">
    <location>
        <begin position="436"/>
        <end position="460"/>
    </location>
</feature>
<evidence type="ECO:0000256" key="1">
    <source>
        <dbReference type="ARBA" id="ARBA00022723"/>
    </source>
</evidence>
<dbReference type="GO" id="GO:0008270">
    <property type="term" value="F:zinc ion binding"/>
    <property type="evidence" value="ECO:0007669"/>
    <property type="project" value="UniProtKB-KW"/>
</dbReference>
<keyword evidence="8" id="KW-1185">Reference proteome</keyword>
<dbReference type="InParanoid" id="A0A218Z2B9"/>
<feature type="region of interest" description="Disordered" evidence="5">
    <location>
        <begin position="730"/>
        <end position="760"/>
    </location>
</feature>
<evidence type="ECO:0000256" key="3">
    <source>
        <dbReference type="ARBA" id="ARBA00022833"/>
    </source>
</evidence>
<sequence length="760" mass="83708">MNVALPTGPPTVTRDVPDEFCHCRAGGECQFLHDATRLPGKSATKPTHEISGSSTPGNADQLVAGDDGLVQDRRQAVTKPVPISRVVPKPIPRAQTQDPREFQLGQVRRRFKPRETEHGSGATQLKFSLSPSDPDFPFEMTALECFLSVPAAYPKDGPSLKVGNTDIPRGFALNVECGFATMVAEKPASSLLELLKALDKNLEVFLSAPKAETVKLMPNKDTRHLSGARSRSAEPAVGPAAVKPVFAASSVEKVAARSAEPVITYTAQEKAEASKRREVETRQLEARMKRLPHYNMSPDGIAFTLPIEPKRRTELPTSLQTIKAVTLFVPQLYPLQPCRAKLEGVDVLEAKPVEVGFLQRTTEQKLATLTSHANYLAQNMHLLVKTKLEIQEPARPVQYPVVDGHAPESSALEGHQDPERSHIQYITRPPEWTTTDGDEASDSDDFDSYDTGDETDEDGGVEVQGEREEVSEHPKQRSHNPERGTAISFPFMELYGIELLEVATLNVTVKCERCKTIAEVKGLKDGAPRSESCKKCASLMGVTFRKDLVHAHAERAGFLDLEGCVVGDMLASTFIPTCSQCSTAYPAPGIISVQGEATSNLCRSCHQKFTFTIPSVKFLRITSSGAAAGPGPRRKRETLGLTPGSELPKRGRCRHYPKSYRWFRFSCCLKVYACDKCHEEGEEHPNEWANRMICGHCSREQNYRPEDCAVCRGSLVGRKGVGGFWEGGKGTRDQVRMSRKDKRKFRRLGGGKPKNHPYPA</sequence>
<dbReference type="STRING" id="503106.A0A218Z2B9"/>
<protein>
    <submittedName>
        <fullName evidence="7">CHY zinc finger domain-containing protein</fullName>
    </submittedName>
</protein>
<feature type="compositionally biased region" description="Basic and acidic residues" evidence="5">
    <location>
        <begin position="464"/>
        <end position="482"/>
    </location>
</feature>
<reference evidence="7 8" key="1">
    <citation type="submission" date="2017-04" db="EMBL/GenBank/DDBJ databases">
        <title>Draft genome sequence of Marssonina coronaria NL1: causal agent of apple blotch.</title>
        <authorList>
            <person name="Cheng Q."/>
        </authorList>
    </citation>
    <scope>NUCLEOTIDE SEQUENCE [LARGE SCALE GENOMIC DNA]</scope>
    <source>
        <strain evidence="7 8">NL1</strain>
    </source>
</reference>
<comment type="caution">
    <text evidence="7">The sequence shown here is derived from an EMBL/GenBank/DDBJ whole genome shotgun (WGS) entry which is preliminary data.</text>
</comment>
<proteinExistence type="predicted"/>
<evidence type="ECO:0000313" key="7">
    <source>
        <dbReference type="EMBL" id="OWP02231.1"/>
    </source>
</evidence>
<dbReference type="Pfam" id="PF05495">
    <property type="entry name" value="zf-CHY"/>
    <property type="match status" value="1"/>
</dbReference>
<evidence type="ECO:0000256" key="4">
    <source>
        <dbReference type="PROSITE-ProRule" id="PRU00601"/>
    </source>
</evidence>
<dbReference type="AlphaFoldDB" id="A0A218Z2B9"/>
<feature type="compositionally biased region" description="Basic residues" evidence="5">
    <location>
        <begin position="739"/>
        <end position="760"/>
    </location>
</feature>
<dbReference type="SUPFAM" id="SSF161219">
    <property type="entry name" value="CHY zinc finger-like"/>
    <property type="match status" value="1"/>
</dbReference>
<dbReference type="OrthoDB" id="10253329at2759"/>
<evidence type="ECO:0000256" key="5">
    <source>
        <dbReference type="SAM" id="MobiDB-lite"/>
    </source>
</evidence>
<organism evidence="7 8">
    <name type="scientific">Diplocarpon coronariae</name>
    <dbReference type="NCBI Taxonomy" id="2795749"/>
    <lineage>
        <taxon>Eukaryota</taxon>
        <taxon>Fungi</taxon>
        <taxon>Dikarya</taxon>
        <taxon>Ascomycota</taxon>
        <taxon>Pezizomycotina</taxon>
        <taxon>Leotiomycetes</taxon>
        <taxon>Helotiales</taxon>
        <taxon>Drepanopezizaceae</taxon>
        <taxon>Diplocarpon</taxon>
    </lineage>
</organism>